<evidence type="ECO:0000313" key="1">
    <source>
        <dbReference type="EMBL" id="KAK3698454.1"/>
    </source>
</evidence>
<dbReference type="EMBL" id="JAUTXU010000210">
    <property type="protein sequence ID" value="KAK3698454.1"/>
    <property type="molecule type" value="Genomic_DNA"/>
</dbReference>
<comment type="caution">
    <text evidence="1">The sequence shown here is derived from an EMBL/GenBank/DDBJ whole genome shotgun (WGS) entry which is preliminary data.</text>
</comment>
<accession>A0ACC3MLE8</accession>
<gene>
    <name evidence="1" type="ORF">LTR37_016925</name>
</gene>
<sequence length="218" mass="24412">MADPLIDPCCKIGGGIDERSLSMRASSVRTLHSSMQHSARTGKKPRNALVALPDEDADVFNIYVQWHYYEKIPCQKSEDENGYPMLGKLYVLGEKVLDKKLQDRVLDAIVATTRRKTENGMRFFPSRQVIKEIYGSTTSNSPARRLMVDLDVVHALAPWVGADETEHHPDFMFDLTKALIVERALTEEAKSAHAELASGIPCSYHQHGKDEVCSAKKL</sequence>
<protein>
    <submittedName>
        <fullName evidence="1">Uncharacterized protein</fullName>
    </submittedName>
</protein>
<name>A0ACC3MLE8_9PEZI</name>
<proteinExistence type="predicted"/>
<dbReference type="Proteomes" id="UP001281147">
    <property type="component" value="Unassembled WGS sequence"/>
</dbReference>
<reference evidence="1" key="1">
    <citation type="submission" date="2023-07" db="EMBL/GenBank/DDBJ databases">
        <title>Black Yeasts Isolated from many extreme environments.</title>
        <authorList>
            <person name="Coleine C."/>
            <person name="Stajich J.E."/>
            <person name="Selbmann L."/>
        </authorList>
    </citation>
    <scope>NUCLEOTIDE SEQUENCE</scope>
    <source>
        <strain evidence="1">CCFEE 5714</strain>
    </source>
</reference>
<organism evidence="1 2">
    <name type="scientific">Vermiconidia calcicola</name>
    <dbReference type="NCBI Taxonomy" id="1690605"/>
    <lineage>
        <taxon>Eukaryota</taxon>
        <taxon>Fungi</taxon>
        <taxon>Dikarya</taxon>
        <taxon>Ascomycota</taxon>
        <taxon>Pezizomycotina</taxon>
        <taxon>Dothideomycetes</taxon>
        <taxon>Dothideomycetidae</taxon>
        <taxon>Mycosphaerellales</taxon>
        <taxon>Extremaceae</taxon>
        <taxon>Vermiconidia</taxon>
    </lineage>
</organism>
<keyword evidence="2" id="KW-1185">Reference proteome</keyword>
<evidence type="ECO:0000313" key="2">
    <source>
        <dbReference type="Proteomes" id="UP001281147"/>
    </source>
</evidence>